<proteinExistence type="predicted"/>
<organism evidence="1 2">
    <name type="scientific">Austropuccinia psidii MF-1</name>
    <dbReference type="NCBI Taxonomy" id="1389203"/>
    <lineage>
        <taxon>Eukaryota</taxon>
        <taxon>Fungi</taxon>
        <taxon>Dikarya</taxon>
        <taxon>Basidiomycota</taxon>
        <taxon>Pucciniomycotina</taxon>
        <taxon>Pucciniomycetes</taxon>
        <taxon>Pucciniales</taxon>
        <taxon>Sphaerophragmiaceae</taxon>
        <taxon>Austropuccinia</taxon>
    </lineage>
</organism>
<keyword evidence="2" id="KW-1185">Reference proteome</keyword>
<sequence>MLRWQIAIQEYRGNMNIVHKAQNNHKNSDRLGSWVLANTPYNTAYVPLQAESQIQIEVINMTDIGTEFFEEVTESYKQDKNCHILQAFPDKDKKCTDQVASLDEICKNSYSEGRFYFFHGIIYCKPKHSCVVTL</sequence>
<reference evidence="1" key="1">
    <citation type="submission" date="2021-03" db="EMBL/GenBank/DDBJ databases">
        <title>Draft genome sequence of rust myrtle Austropuccinia psidii MF-1, a brazilian biotype.</title>
        <authorList>
            <person name="Quecine M.C."/>
            <person name="Pachon D.M.R."/>
            <person name="Bonatelli M.L."/>
            <person name="Correr F.H."/>
            <person name="Franceschini L.M."/>
            <person name="Leite T.F."/>
            <person name="Margarido G.R.A."/>
            <person name="Almeida C.A."/>
            <person name="Ferrarezi J.A."/>
            <person name="Labate C.A."/>
        </authorList>
    </citation>
    <scope>NUCLEOTIDE SEQUENCE</scope>
    <source>
        <strain evidence="1">MF-1</strain>
    </source>
</reference>
<comment type="caution">
    <text evidence="1">The sequence shown here is derived from an EMBL/GenBank/DDBJ whole genome shotgun (WGS) entry which is preliminary data.</text>
</comment>
<protein>
    <submittedName>
        <fullName evidence="1">Uncharacterized protein</fullName>
    </submittedName>
</protein>
<accession>A0A9Q3GXY8</accession>
<dbReference type="Proteomes" id="UP000765509">
    <property type="component" value="Unassembled WGS sequence"/>
</dbReference>
<gene>
    <name evidence="1" type="ORF">O181_023357</name>
</gene>
<name>A0A9Q3GXY8_9BASI</name>
<evidence type="ECO:0000313" key="2">
    <source>
        <dbReference type="Proteomes" id="UP000765509"/>
    </source>
</evidence>
<dbReference type="EMBL" id="AVOT02007326">
    <property type="protein sequence ID" value="MBW0483642.1"/>
    <property type="molecule type" value="Genomic_DNA"/>
</dbReference>
<evidence type="ECO:0000313" key="1">
    <source>
        <dbReference type="EMBL" id="MBW0483642.1"/>
    </source>
</evidence>
<dbReference type="AlphaFoldDB" id="A0A9Q3GXY8"/>